<protein>
    <submittedName>
        <fullName evidence="6">Dihydrodipicolinate synthetase family protein</fullName>
    </submittedName>
</protein>
<keyword evidence="7" id="KW-1185">Reference proteome</keyword>
<feature type="active site" description="Proton donor/acceptor" evidence="4">
    <location>
        <position position="137"/>
    </location>
</feature>
<evidence type="ECO:0000313" key="6">
    <source>
        <dbReference type="EMBL" id="KRL85875.1"/>
    </source>
</evidence>
<dbReference type="Proteomes" id="UP000051922">
    <property type="component" value="Unassembled WGS sequence"/>
</dbReference>
<accession>A0A0R1U3N6</accession>
<dbReference type="PIRSF" id="PIRSF001365">
    <property type="entry name" value="DHDPS"/>
    <property type="match status" value="1"/>
</dbReference>
<dbReference type="InterPro" id="IPR020625">
    <property type="entry name" value="Schiff_base-form_aldolases_AS"/>
</dbReference>
<evidence type="ECO:0000256" key="5">
    <source>
        <dbReference type="PIRSR" id="PIRSR001365-2"/>
    </source>
</evidence>
<evidence type="ECO:0000256" key="1">
    <source>
        <dbReference type="ARBA" id="ARBA00023239"/>
    </source>
</evidence>
<keyword evidence="1 3" id="KW-0456">Lyase</keyword>
<dbReference type="InterPro" id="IPR002220">
    <property type="entry name" value="DapA-like"/>
</dbReference>
<evidence type="ECO:0000256" key="2">
    <source>
        <dbReference type="ARBA" id="ARBA00023270"/>
    </source>
</evidence>
<dbReference type="InterPro" id="IPR013785">
    <property type="entry name" value="Aldolase_TIM"/>
</dbReference>
<comment type="similarity">
    <text evidence="3">Belongs to the DapA family.</text>
</comment>
<dbReference type="PANTHER" id="PTHR42849">
    <property type="entry name" value="N-ACETYLNEURAMINATE LYASE"/>
    <property type="match status" value="1"/>
</dbReference>
<dbReference type="SMART" id="SM01130">
    <property type="entry name" value="DHDPS"/>
    <property type="match status" value="1"/>
</dbReference>
<keyword evidence="2" id="KW-0704">Schiff base</keyword>
<dbReference type="PATRIC" id="fig|1423783.4.peg.1314"/>
<dbReference type="CDD" id="cd00408">
    <property type="entry name" value="DHDPS-like"/>
    <property type="match status" value="1"/>
</dbReference>
<dbReference type="RefSeq" id="WP_054649251.1">
    <property type="nucleotide sequence ID" value="NZ_AZFJ01000049.1"/>
</dbReference>
<dbReference type="OrthoDB" id="9771791at2"/>
<dbReference type="PRINTS" id="PR00146">
    <property type="entry name" value="DHPICSNTHASE"/>
</dbReference>
<name>A0A0R1U3N6_9LACO</name>
<dbReference type="EMBL" id="AZFJ01000049">
    <property type="protein sequence ID" value="KRL85875.1"/>
    <property type="molecule type" value="Genomic_DNA"/>
</dbReference>
<dbReference type="Pfam" id="PF00701">
    <property type="entry name" value="DHDPS"/>
    <property type="match status" value="1"/>
</dbReference>
<feature type="active site" description="Schiff-base intermediate with substrate" evidence="4">
    <location>
        <position position="165"/>
    </location>
</feature>
<gene>
    <name evidence="6" type="ORF">FC50_GL001273</name>
</gene>
<dbReference type="GO" id="GO:0008747">
    <property type="term" value="F:N-acetylneuraminate lyase activity"/>
    <property type="evidence" value="ECO:0007669"/>
    <property type="project" value="TreeGrafter"/>
</dbReference>
<dbReference type="SUPFAM" id="SSF51569">
    <property type="entry name" value="Aldolase"/>
    <property type="match status" value="1"/>
</dbReference>
<dbReference type="GO" id="GO:0019262">
    <property type="term" value="P:N-acetylneuraminate catabolic process"/>
    <property type="evidence" value="ECO:0007669"/>
    <property type="project" value="TreeGrafter"/>
</dbReference>
<evidence type="ECO:0000256" key="3">
    <source>
        <dbReference type="PIRNR" id="PIRNR001365"/>
    </source>
</evidence>
<dbReference type="STRING" id="1423783.FC50_GL001273"/>
<dbReference type="Gene3D" id="3.20.20.70">
    <property type="entry name" value="Aldolase class I"/>
    <property type="match status" value="1"/>
</dbReference>
<dbReference type="GO" id="GO:0005829">
    <property type="term" value="C:cytosol"/>
    <property type="evidence" value="ECO:0007669"/>
    <property type="project" value="TreeGrafter"/>
</dbReference>
<evidence type="ECO:0000256" key="4">
    <source>
        <dbReference type="PIRSR" id="PIRSR001365-1"/>
    </source>
</evidence>
<dbReference type="PROSITE" id="PS00666">
    <property type="entry name" value="DHDPS_2"/>
    <property type="match status" value="1"/>
</dbReference>
<dbReference type="AlphaFoldDB" id="A0A0R1U3N6"/>
<organism evidence="6 7">
    <name type="scientific">Lacticaseibacillus pantheris DSM 15945 = JCM 12539 = NBRC 106106</name>
    <dbReference type="NCBI Taxonomy" id="1423783"/>
    <lineage>
        <taxon>Bacteria</taxon>
        <taxon>Bacillati</taxon>
        <taxon>Bacillota</taxon>
        <taxon>Bacilli</taxon>
        <taxon>Lactobacillales</taxon>
        <taxon>Lactobacillaceae</taxon>
        <taxon>Lacticaseibacillus</taxon>
    </lineage>
</organism>
<sequence>MTKLQPFQVAVPTAFNADESLNVDATIAHIRYLAHHGVDSVLVSGSTGEQHSMTLTEKQTLAAALEHAELPPALEIIFGVASIRQHEAVALAATVAQQHRINGILLGFPPYILPTQQEASNYVQAIIAAAERPTILYNNPHRTGFNLELTTLRQLVRLPQVVGIKEAGDPKRVPTIRTLVPDDFAIYTGSELDLPHRVELGYDHLSSISANLYPEAMGAWFTALRHGGQAFDPLLQRELSALHSGSVLTFVKERISAQEGIAMGRPRGPLGNFVE</sequence>
<evidence type="ECO:0000313" key="7">
    <source>
        <dbReference type="Proteomes" id="UP000051922"/>
    </source>
</evidence>
<reference evidence="6 7" key="1">
    <citation type="journal article" date="2015" name="Genome Announc.">
        <title>Expanding the biotechnology potential of lactobacilli through comparative genomics of 213 strains and associated genera.</title>
        <authorList>
            <person name="Sun Z."/>
            <person name="Harris H.M."/>
            <person name="McCann A."/>
            <person name="Guo C."/>
            <person name="Argimon S."/>
            <person name="Zhang W."/>
            <person name="Yang X."/>
            <person name="Jeffery I.B."/>
            <person name="Cooney J.C."/>
            <person name="Kagawa T.F."/>
            <person name="Liu W."/>
            <person name="Song Y."/>
            <person name="Salvetti E."/>
            <person name="Wrobel A."/>
            <person name="Rasinkangas P."/>
            <person name="Parkhill J."/>
            <person name="Rea M.C."/>
            <person name="O'Sullivan O."/>
            <person name="Ritari J."/>
            <person name="Douillard F.P."/>
            <person name="Paul Ross R."/>
            <person name="Yang R."/>
            <person name="Briner A.E."/>
            <person name="Felis G.E."/>
            <person name="de Vos W.M."/>
            <person name="Barrangou R."/>
            <person name="Klaenhammer T.R."/>
            <person name="Caufield P.W."/>
            <person name="Cui Y."/>
            <person name="Zhang H."/>
            <person name="O'Toole P.W."/>
        </authorList>
    </citation>
    <scope>NUCLEOTIDE SEQUENCE [LARGE SCALE GENOMIC DNA]</scope>
    <source>
        <strain evidence="6 7">DSM 15945</strain>
    </source>
</reference>
<dbReference type="PANTHER" id="PTHR42849:SF1">
    <property type="entry name" value="N-ACETYLNEURAMINATE LYASE"/>
    <property type="match status" value="1"/>
</dbReference>
<proteinExistence type="inferred from homology"/>
<comment type="caution">
    <text evidence="6">The sequence shown here is derived from an EMBL/GenBank/DDBJ whole genome shotgun (WGS) entry which is preliminary data.</text>
</comment>
<feature type="binding site" evidence="5">
    <location>
        <position position="47"/>
    </location>
    <ligand>
        <name>pyruvate</name>
        <dbReference type="ChEBI" id="CHEBI:15361"/>
    </ligand>
</feature>